<name>A0A483IUF6_KLEPN</name>
<proteinExistence type="predicted"/>
<protein>
    <submittedName>
        <fullName evidence="1">Uncharacterized protein</fullName>
    </submittedName>
</protein>
<accession>A0A483IUF6</accession>
<dbReference type="RefSeq" id="WP_032410359.1">
    <property type="nucleotide sequence ID" value="NZ_AP024176.1"/>
</dbReference>
<reference evidence="1" key="1">
    <citation type="submission" date="2019-01" db="EMBL/GenBank/DDBJ databases">
        <authorList>
            <person name="Lista F."/>
            <person name="Anselmo A."/>
        </authorList>
    </citation>
    <scope>NUCLEOTIDE SEQUENCE</scope>
    <source>
        <strain evidence="1">13S</strain>
    </source>
</reference>
<sequence length="86" mass="9461">MIASIITGKSTTPTALAKELVFTYGEYVVSDFNACIVGHKIALTAREVDIVKGHILTIIERSAKMMNCDTITFNREQAEKEIGLTK</sequence>
<organism evidence="1">
    <name type="scientific">Klebsiella pneumoniae</name>
    <dbReference type="NCBI Taxonomy" id="573"/>
    <lineage>
        <taxon>Bacteria</taxon>
        <taxon>Pseudomonadati</taxon>
        <taxon>Pseudomonadota</taxon>
        <taxon>Gammaproteobacteria</taxon>
        <taxon>Enterobacterales</taxon>
        <taxon>Enterobacteriaceae</taxon>
        <taxon>Klebsiella/Raoultella group</taxon>
        <taxon>Klebsiella</taxon>
        <taxon>Klebsiella pneumoniae complex</taxon>
    </lineage>
</organism>
<dbReference type="AlphaFoldDB" id="A0A483IUF6"/>
<dbReference type="EMBL" id="SDCJ01000016">
    <property type="protein sequence ID" value="TCX36574.1"/>
    <property type="molecule type" value="Genomic_DNA"/>
</dbReference>
<evidence type="ECO:0000313" key="1">
    <source>
        <dbReference type="EMBL" id="TCX36574.1"/>
    </source>
</evidence>
<comment type="caution">
    <text evidence="1">The sequence shown here is derived from an EMBL/GenBank/DDBJ whole genome shotgun (WGS) entry which is preliminary data.</text>
</comment>
<gene>
    <name evidence="1" type="ORF">ETE75_20120</name>
</gene>